<dbReference type="AlphaFoldDB" id="A0AAJ1T1H1"/>
<keyword evidence="4" id="KW-1133">Transmembrane helix</keyword>
<comment type="caution">
    <text evidence="5">The sequence shown here is derived from an EMBL/GenBank/DDBJ whole genome shotgun (WGS) entry which is preliminary data.</text>
</comment>
<feature type="transmembrane region" description="Helical" evidence="4">
    <location>
        <begin position="31"/>
        <end position="50"/>
    </location>
</feature>
<keyword evidence="4" id="KW-0812">Transmembrane</keyword>
<proteinExistence type="inferred from homology"/>
<comment type="similarity">
    <text evidence="2">Belongs to the GerABKA family.</text>
</comment>
<dbReference type="InterPro" id="IPR004995">
    <property type="entry name" value="Spore_Ger"/>
</dbReference>
<dbReference type="EMBL" id="JAUSUC010000005">
    <property type="protein sequence ID" value="MDQ0214209.1"/>
    <property type="molecule type" value="Genomic_DNA"/>
</dbReference>
<dbReference type="PANTHER" id="PTHR22550:SF5">
    <property type="entry name" value="LEUCINE ZIPPER PROTEIN 4"/>
    <property type="match status" value="1"/>
</dbReference>
<evidence type="ECO:0008006" key="7">
    <source>
        <dbReference type="Google" id="ProtNLM"/>
    </source>
</evidence>
<evidence type="ECO:0000256" key="1">
    <source>
        <dbReference type="ARBA" id="ARBA00004141"/>
    </source>
</evidence>
<dbReference type="GO" id="GO:0009847">
    <property type="term" value="P:spore germination"/>
    <property type="evidence" value="ECO:0007669"/>
    <property type="project" value="InterPro"/>
</dbReference>
<dbReference type="PANTHER" id="PTHR22550">
    <property type="entry name" value="SPORE GERMINATION PROTEIN"/>
    <property type="match status" value="1"/>
</dbReference>
<organism evidence="5 6">
    <name type="scientific">Oikeobacillus pervagus</name>
    <dbReference type="NCBI Taxonomy" id="1325931"/>
    <lineage>
        <taxon>Bacteria</taxon>
        <taxon>Bacillati</taxon>
        <taxon>Bacillota</taxon>
        <taxon>Bacilli</taxon>
        <taxon>Bacillales</taxon>
        <taxon>Bacillaceae</taxon>
        <taxon>Oikeobacillus</taxon>
    </lineage>
</organism>
<gene>
    <name evidence="5" type="ORF">J2S13_000605</name>
</gene>
<evidence type="ECO:0000313" key="6">
    <source>
        <dbReference type="Proteomes" id="UP001237207"/>
    </source>
</evidence>
<name>A0AAJ1T1H1_9BACI</name>
<evidence type="ECO:0000313" key="5">
    <source>
        <dbReference type="EMBL" id="MDQ0214209.1"/>
    </source>
</evidence>
<dbReference type="Pfam" id="PF03323">
    <property type="entry name" value="GerA"/>
    <property type="match status" value="1"/>
</dbReference>
<dbReference type="RefSeq" id="WP_307256201.1">
    <property type="nucleotide sequence ID" value="NZ_JAUSUC010000005.1"/>
</dbReference>
<dbReference type="Proteomes" id="UP001237207">
    <property type="component" value="Unassembled WGS sequence"/>
</dbReference>
<accession>A0AAJ1T1H1</accession>
<comment type="subcellular location">
    <subcellularLocation>
        <location evidence="1">Membrane</location>
        <topology evidence="1">Multi-pass membrane protein</topology>
    </subcellularLocation>
</comment>
<protein>
    <recommendedName>
        <fullName evidence="7">Spore germination protein</fullName>
    </recommendedName>
</protein>
<keyword evidence="3 4" id="KW-0472">Membrane</keyword>
<reference evidence="5" key="1">
    <citation type="submission" date="2023-07" db="EMBL/GenBank/DDBJ databases">
        <title>Genomic Encyclopedia of Type Strains, Phase IV (KMG-IV): sequencing the most valuable type-strain genomes for metagenomic binning, comparative biology and taxonomic classification.</title>
        <authorList>
            <person name="Goeker M."/>
        </authorList>
    </citation>
    <scope>NUCLEOTIDE SEQUENCE</scope>
    <source>
        <strain evidence="5">DSM 23947</strain>
    </source>
</reference>
<dbReference type="InterPro" id="IPR050768">
    <property type="entry name" value="UPF0353/GerABKA_families"/>
</dbReference>
<keyword evidence="6" id="KW-1185">Reference proteome</keyword>
<evidence type="ECO:0000256" key="4">
    <source>
        <dbReference type="SAM" id="Phobius"/>
    </source>
</evidence>
<evidence type="ECO:0000256" key="3">
    <source>
        <dbReference type="ARBA" id="ARBA00023136"/>
    </source>
</evidence>
<dbReference type="GO" id="GO:0016020">
    <property type="term" value="C:membrane"/>
    <property type="evidence" value="ECO:0007669"/>
    <property type="project" value="UniProtKB-SubCell"/>
</dbReference>
<evidence type="ECO:0000256" key="2">
    <source>
        <dbReference type="ARBA" id="ARBA00005278"/>
    </source>
</evidence>
<sequence length="106" mass="11857">MVIVIAITAIASFSLPFYSLAMTYRILLFGFIIVASLLGLYGIVLGFIMLSIHLINLTSLGVPYGSPFAPLNVYDIGNFFFRGPIKTKYRRPGYLQTIDDYHTGER</sequence>